<dbReference type="EMBL" id="CP015098">
    <property type="protein sequence ID" value="AMW08812.1"/>
    <property type="molecule type" value="Genomic_DNA"/>
</dbReference>
<dbReference type="RefSeq" id="WP_062925279.1">
    <property type="nucleotide sequence ID" value="NZ_CP015098.1"/>
</dbReference>
<dbReference type="STRING" id="1783515.A4E84_04430"/>
<keyword evidence="1" id="KW-0472">Membrane</keyword>
<dbReference type="Proteomes" id="UP000076096">
    <property type="component" value="Chromosome"/>
</dbReference>
<evidence type="ECO:0000313" key="2">
    <source>
        <dbReference type="EMBL" id="AMW08812.1"/>
    </source>
</evidence>
<feature type="transmembrane region" description="Helical" evidence="1">
    <location>
        <begin position="89"/>
        <end position="109"/>
    </location>
</feature>
<organism evidence="2 3">
    <name type="scientific">Streptomyces qaidamensis</name>
    <dbReference type="NCBI Taxonomy" id="1783515"/>
    <lineage>
        <taxon>Bacteria</taxon>
        <taxon>Bacillati</taxon>
        <taxon>Actinomycetota</taxon>
        <taxon>Actinomycetes</taxon>
        <taxon>Kitasatosporales</taxon>
        <taxon>Streptomycetaceae</taxon>
        <taxon>Streptomyces</taxon>
        <taxon>Streptomyces aurantiacus group</taxon>
    </lineage>
</organism>
<feature type="transmembrane region" description="Helical" evidence="1">
    <location>
        <begin position="64"/>
        <end position="82"/>
    </location>
</feature>
<protein>
    <submittedName>
        <fullName evidence="2">Uncharacterized protein</fullName>
    </submittedName>
</protein>
<keyword evidence="1" id="KW-0812">Transmembrane</keyword>
<reference evidence="3" key="1">
    <citation type="submission" date="2016-04" db="EMBL/GenBank/DDBJ databases">
        <authorList>
            <person name="Zhang B."/>
        </authorList>
    </citation>
    <scope>NUCLEOTIDE SEQUENCE [LARGE SCALE GENOMIC DNA]</scope>
    <source>
        <strain evidence="3">S10</strain>
    </source>
</reference>
<evidence type="ECO:0000313" key="3">
    <source>
        <dbReference type="Proteomes" id="UP000076096"/>
    </source>
</evidence>
<keyword evidence="1" id="KW-1133">Transmembrane helix</keyword>
<gene>
    <name evidence="2" type="ORF">A4E84_04430</name>
</gene>
<sequence length="146" mass="15609">MAGPAPETRLLPVRAALVLLSLGQGVPGAWALLAPRFFYDGFPLPSLAWVTKFPPYNEHLVRDLGALSLGLAAVLLMAAVSPERRLVRAAAFGVLAFTVPHLIFHAAHLGRFDTVDVVGQLISQVAPIAVSVMVLVLSRKSHLQDT</sequence>
<feature type="transmembrane region" description="Helical" evidence="1">
    <location>
        <begin position="121"/>
        <end position="138"/>
    </location>
</feature>
<dbReference type="KEGG" id="stsi:A4E84_04430"/>
<dbReference type="AlphaFoldDB" id="A0A143BUJ2"/>
<evidence type="ECO:0000256" key="1">
    <source>
        <dbReference type="SAM" id="Phobius"/>
    </source>
</evidence>
<keyword evidence="3" id="KW-1185">Reference proteome</keyword>
<proteinExistence type="predicted"/>
<name>A0A143BUJ2_9ACTN</name>
<accession>A0A143BUJ2</accession>